<dbReference type="STRING" id="1449976.KALB_7895"/>
<keyword evidence="3" id="KW-1185">Reference proteome</keyword>
<organism evidence="2 3">
    <name type="scientific">Kutzneria albida DSM 43870</name>
    <dbReference type="NCBI Taxonomy" id="1449976"/>
    <lineage>
        <taxon>Bacteria</taxon>
        <taxon>Bacillati</taxon>
        <taxon>Actinomycetota</taxon>
        <taxon>Actinomycetes</taxon>
        <taxon>Pseudonocardiales</taxon>
        <taxon>Pseudonocardiaceae</taxon>
        <taxon>Kutzneria</taxon>
    </lineage>
</organism>
<name>W5WK70_9PSEU</name>
<accession>W5WK70</accession>
<feature type="domain" description="Glycosyl hydrolase family 92 N-terminal" evidence="1">
    <location>
        <begin position="1"/>
        <end position="83"/>
    </location>
</feature>
<dbReference type="Pfam" id="PF17678">
    <property type="entry name" value="Glyco_hydro_92N"/>
    <property type="match status" value="1"/>
</dbReference>
<proteinExistence type="predicted"/>
<dbReference type="RefSeq" id="WP_025361069.1">
    <property type="nucleotide sequence ID" value="NZ_CP007155.1"/>
</dbReference>
<dbReference type="EMBL" id="CP007155">
    <property type="protein sequence ID" value="AHI01253.1"/>
    <property type="molecule type" value="Genomic_DNA"/>
</dbReference>
<dbReference type="GO" id="GO:0030246">
    <property type="term" value="F:carbohydrate binding"/>
    <property type="evidence" value="ECO:0007669"/>
    <property type="project" value="InterPro"/>
</dbReference>
<reference evidence="2 3" key="1">
    <citation type="journal article" date="2014" name="BMC Genomics">
        <title>Complete genome sequence of producer of the glycopeptide antibiotic Aculeximycin Kutzneria albida DSM 43870T, a representative of minor genus of Pseudonocardiaceae.</title>
        <authorList>
            <person name="Rebets Y."/>
            <person name="Tokovenko B."/>
            <person name="Lushchyk I."/>
            <person name="Ruckert C."/>
            <person name="Zaburannyi N."/>
            <person name="Bechthold A."/>
            <person name="Kalinowski J."/>
            <person name="Luzhetskyy A."/>
        </authorList>
    </citation>
    <scope>NUCLEOTIDE SEQUENCE [LARGE SCALE GENOMIC DNA]</scope>
    <source>
        <strain evidence="2">DSM 43870</strain>
    </source>
</reference>
<dbReference type="InterPro" id="IPR014718">
    <property type="entry name" value="GH-type_carb-bd"/>
</dbReference>
<sequence>MLQWNPDTADHYAGYSHADTMIKGFSLTLASVGCRQFGDVPILPIIGPVGDAPWNTQVPFSHEGESASPGHYAVTAGGVRAELRLVQGADVLAPRPCVRP</sequence>
<dbReference type="InterPro" id="IPR041371">
    <property type="entry name" value="GH92_N"/>
</dbReference>
<dbReference type="eggNOG" id="COG3537">
    <property type="taxonomic scope" value="Bacteria"/>
</dbReference>
<evidence type="ECO:0000313" key="3">
    <source>
        <dbReference type="Proteomes" id="UP000019225"/>
    </source>
</evidence>
<dbReference type="Gene3D" id="2.70.98.10">
    <property type="match status" value="1"/>
</dbReference>
<gene>
    <name evidence="2" type="ORF">KALB_7895</name>
</gene>
<dbReference type="KEGG" id="kal:KALB_7895"/>
<dbReference type="Proteomes" id="UP000019225">
    <property type="component" value="Chromosome"/>
</dbReference>
<dbReference type="HOGENOM" id="CLU_2302173_0_0_11"/>
<protein>
    <recommendedName>
        <fullName evidence="1">Glycosyl hydrolase family 92 N-terminal domain-containing protein</fullName>
    </recommendedName>
</protein>
<dbReference type="AlphaFoldDB" id="W5WK70"/>
<evidence type="ECO:0000259" key="1">
    <source>
        <dbReference type="Pfam" id="PF17678"/>
    </source>
</evidence>
<evidence type="ECO:0000313" key="2">
    <source>
        <dbReference type="EMBL" id="AHI01253.1"/>
    </source>
</evidence>